<dbReference type="PANTHER" id="PTHR19855">
    <property type="entry name" value="WD40 REPEAT PROTEIN 12, 37"/>
    <property type="match status" value="1"/>
</dbReference>
<sequence length="474" mass="52767">MSSSSSSSSLSSSFRGGNNNNNNGNAGASGRSTGGGSSSRRRDRGYEGPSSSQRREPTNEDWPGHFVEALVTRVAIEASRSTGRRAAAPALATLFQVCPRWREASGSDHLWHRLTRRIWGRSYLLQNTWRDEYIYWHRTAENFRLAQYSHTILPFDPNEEDGPANSLNCRCLTLSDTHLACGFSDGSVRLFHLPTRNHVSTFRPRTRAILGPFSHAITGIIITNNHRLVFGTLVGDIHVALINDPSHTRRVFEGNAVDDGVLVDFSGCGRWWVGLYAGVPDRAFHIWDSNTEELVSVGGALTNPDSVRGWQMLIEASNDVLGRVRVTSQQSAVACTDTRATVLDLRNNGFVLGEEEYEGGLMVTSMDVSNSTYIIVDRQGNASVRRASTLEELCNFSVRRGAWRRERGLVGCMNRWFALMCTGSVIRVWELEEGHHLYRLADQIGEVNVMAADERYVIACSDDNTLHLWDFGPQ</sequence>
<dbReference type="Gene3D" id="2.130.10.10">
    <property type="entry name" value="YVTN repeat-like/Quinoprotein amine dehydrogenase"/>
    <property type="match status" value="2"/>
</dbReference>
<dbReference type="InterPro" id="IPR015943">
    <property type="entry name" value="WD40/YVTN_repeat-like_dom_sf"/>
</dbReference>
<evidence type="ECO:0000313" key="2">
    <source>
        <dbReference type="EnsemblPlants" id="cds.evm.model.10.1001"/>
    </source>
</evidence>
<organism evidence="2 3">
    <name type="scientific">Cannabis sativa</name>
    <name type="common">Hemp</name>
    <name type="synonym">Marijuana</name>
    <dbReference type="NCBI Taxonomy" id="3483"/>
    <lineage>
        <taxon>Eukaryota</taxon>
        <taxon>Viridiplantae</taxon>
        <taxon>Streptophyta</taxon>
        <taxon>Embryophyta</taxon>
        <taxon>Tracheophyta</taxon>
        <taxon>Spermatophyta</taxon>
        <taxon>Magnoliopsida</taxon>
        <taxon>eudicotyledons</taxon>
        <taxon>Gunneridae</taxon>
        <taxon>Pentapetalae</taxon>
        <taxon>rosids</taxon>
        <taxon>fabids</taxon>
        <taxon>Rosales</taxon>
        <taxon>Cannabaceae</taxon>
        <taxon>Cannabis</taxon>
    </lineage>
</organism>
<dbReference type="InterPro" id="IPR019775">
    <property type="entry name" value="WD40_repeat_CS"/>
</dbReference>
<feature type="compositionally biased region" description="Low complexity" evidence="1">
    <location>
        <begin position="1"/>
        <end position="31"/>
    </location>
</feature>
<protein>
    <recommendedName>
        <fullName evidence="4">Transcriptional regulator STERILE APETALA</fullName>
    </recommendedName>
</protein>
<evidence type="ECO:0008006" key="4">
    <source>
        <dbReference type="Google" id="ProtNLM"/>
    </source>
</evidence>
<dbReference type="Proteomes" id="UP000596661">
    <property type="component" value="Unassembled WGS sequence"/>
</dbReference>
<dbReference type="EnsemblPlants" id="evm.model.10.1001">
    <property type="protein sequence ID" value="cds.evm.model.10.1001"/>
    <property type="gene ID" value="evm.TU.10.1001"/>
</dbReference>
<evidence type="ECO:0000313" key="3">
    <source>
        <dbReference type="Proteomes" id="UP000596661"/>
    </source>
</evidence>
<dbReference type="SUPFAM" id="SSF81383">
    <property type="entry name" value="F-box domain"/>
    <property type="match status" value="1"/>
</dbReference>
<dbReference type="InterPro" id="IPR036047">
    <property type="entry name" value="F-box-like_dom_sf"/>
</dbReference>
<dbReference type="PROSITE" id="PS00678">
    <property type="entry name" value="WD_REPEATS_1"/>
    <property type="match status" value="1"/>
</dbReference>
<keyword evidence="3" id="KW-1185">Reference proteome</keyword>
<dbReference type="SUPFAM" id="SSF50978">
    <property type="entry name" value="WD40 repeat-like"/>
    <property type="match status" value="1"/>
</dbReference>
<name>A0A803QI21_CANSA</name>
<dbReference type="EMBL" id="UZAU01000814">
    <property type="status" value="NOT_ANNOTATED_CDS"/>
    <property type="molecule type" value="Genomic_DNA"/>
</dbReference>
<dbReference type="OrthoDB" id="760263at2759"/>
<dbReference type="OMA" id="QTWHDEY"/>
<dbReference type="PANTHER" id="PTHR19855:SF31">
    <property type="entry name" value="TRANSCRIPTIONAL REGULATOR STERILE APETALA"/>
    <property type="match status" value="1"/>
</dbReference>
<evidence type="ECO:0000256" key="1">
    <source>
        <dbReference type="SAM" id="MobiDB-lite"/>
    </source>
</evidence>
<reference evidence="2" key="1">
    <citation type="submission" date="2021-03" db="UniProtKB">
        <authorList>
            <consortium name="EnsemblPlants"/>
        </authorList>
    </citation>
    <scope>IDENTIFICATION</scope>
</reference>
<accession>A0A803QI21</accession>
<dbReference type="InterPro" id="IPR036322">
    <property type="entry name" value="WD40_repeat_dom_sf"/>
</dbReference>
<proteinExistence type="predicted"/>
<dbReference type="AlphaFoldDB" id="A0A803QI21"/>
<feature type="region of interest" description="Disordered" evidence="1">
    <location>
        <begin position="1"/>
        <end position="63"/>
    </location>
</feature>
<dbReference type="Gramene" id="evm.model.10.1001">
    <property type="protein sequence ID" value="cds.evm.model.10.1001"/>
    <property type="gene ID" value="evm.TU.10.1001"/>
</dbReference>